<evidence type="ECO:0000256" key="1">
    <source>
        <dbReference type="SAM" id="MobiDB-lite"/>
    </source>
</evidence>
<feature type="compositionally biased region" description="Gly residues" evidence="1">
    <location>
        <begin position="225"/>
        <end position="238"/>
    </location>
</feature>
<reference evidence="2" key="2">
    <citation type="submission" date="2005-04" db="EMBL/GenBank/DDBJ databases">
        <authorList>
            <person name="Buell C.R."/>
            <person name="Wing R.A."/>
            <person name="McCombie W.A."/>
            <person name="Ouyang S."/>
        </authorList>
    </citation>
    <scope>NUCLEOTIDE SEQUENCE</scope>
</reference>
<dbReference type="AlphaFoldDB" id="H2KWW6"/>
<accession>H2KWW6</accession>
<evidence type="ECO:0000313" key="2">
    <source>
        <dbReference type="EMBL" id="ABG22103.1"/>
    </source>
</evidence>
<organism evidence="2">
    <name type="scientific">Oryza sativa subsp. japonica</name>
    <name type="common">Rice</name>
    <dbReference type="NCBI Taxonomy" id="39947"/>
    <lineage>
        <taxon>Eukaryota</taxon>
        <taxon>Viridiplantae</taxon>
        <taxon>Streptophyta</taxon>
        <taxon>Embryophyta</taxon>
        <taxon>Tracheophyta</taxon>
        <taxon>Spermatophyta</taxon>
        <taxon>Magnoliopsida</taxon>
        <taxon>Liliopsida</taxon>
        <taxon>Poales</taxon>
        <taxon>Poaceae</taxon>
        <taxon>BOP clade</taxon>
        <taxon>Oryzoideae</taxon>
        <taxon>Oryzeae</taxon>
        <taxon>Oryzinae</taxon>
        <taxon>Oryza</taxon>
        <taxon>Oryza sativa</taxon>
    </lineage>
</organism>
<proteinExistence type="predicted"/>
<sequence length="277" mass="28530">MEVVGRLIDVEFNGACGGNGAVLLGGGGGSVPQIRASRPDLEGGRRQLAAAVRRRRRRCGDGSGGGAATAAAAVWRRQLATATAVAVVGSCGVGWRWRQWRTWHGAAASRMLVKGDGTAAGCGCGGWSRWQRRRRPFVEAVVTSAARRGWRRRGSWALGSSGCGGGDRVCGHWRHGGLKRLAEGVGGDYIWPARHRLVEGSETGLAQRSAADDSGGRLGARGASDGDGGRLGAGGAADGGRPDWREARPVEEAGLAQSGAAGGGGGDLGVRESCRWV</sequence>
<feature type="region of interest" description="Disordered" evidence="1">
    <location>
        <begin position="202"/>
        <end position="267"/>
    </location>
</feature>
<protein>
    <submittedName>
        <fullName evidence="2">Uncharacterized protein</fullName>
    </submittedName>
</protein>
<reference evidence="2" key="1">
    <citation type="journal article" date="2005" name="BMC Biol.">
        <title>The sequence of rice chromosomes 11 and 12, rich in disease resistance genes and recent gene duplications.</title>
        <authorList>
            <consortium name="The rice chromosomes 11 and 12 sequencing consortia"/>
        </authorList>
    </citation>
    <scope>NUCLEOTIDE SEQUENCE [LARGE SCALE GENOMIC DNA]</scope>
</reference>
<reference evidence="2" key="3">
    <citation type="submission" date="2006-01" db="EMBL/GenBank/DDBJ databases">
        <authorList>
            <person name="Buell R."/>
        </authorList>
    </citation>
    <scope>NUCLEOTIDE SEQUENCE</scope>
</reference>
<dbReference type="EMBL" id="DP000011">
    <property type="protein sequence ID" value="ABG22103.1"/>
    <property type="molecule type" value="Genomic_DNA"/>
</dbReference>
<name>H2KWW6_ORYSJ</name>
<feature type="compositionally biased region" description="Basic and acidic residues" evidence="1">
    <location>
        <begin position="240"/>
        <end position="251"/>
    </location>
</feature>
<gene>
    <name evidence="2" type="ordered locus">LOC_Os12g43564</name>
</gene>